<reference evidence="1" key="1">
    <citation type="submission" date="2022-03" db="EMBL/GenBank/DDBJ databases">
        <authorList>
            <person name="Martin C."/>
        </authorList>
    </citation>
    <scope>NUCLEOTIDE SEQUENCE</scope>
</reference>
<feature type="non-terminal residue" evidence="1">
    <location>
        <position position="1"/>
    </location>
</feature>
<dbReference type="Proteomes" id="UP000749559">
    <property type="component" value="Unassembled WGS sequence"/>
</dbReference>
<protein>
    <submittedName>
        <fullName evidence="1">Uncharacterized protein</fullName>
    </submittedName>
</protein>
<sequence length="153" mass="17465">VYANNNSDKLRNVNATISDARCNFYACVGARMRNDGLNPLILSKVYQSVMIPKMLYGAEVRSFNKQEVELYEKTHKHMCKSIQNVPQNTPNDACLALLGWRGILYNIELCKPMFCFNILSLGASNIYRNIFIFRVFECLVNHQAGGITKEYIT</sequence>
<dbReference type="EMBL" id="CAIIXF020000011">
    <property type="protein sequence ID" value="CAH1800334.1"/>
    <property type="molecule type" value="Genomic_DNA"/>
</dbReference>
<name>A0A8S4Q3I0_OWEFU</name>
<evidence type="ECO:0000313" key="2">
    <source>
        <dbReference type="Proteomes" id="UP000749559"/>
    </source>
</evidence>
<accession>A0A8S4Q3I0</accession>
<gene>
    <name evidence="1" type="ORF">OFUS_LOCUS24234</name>
</gene>
<keyword evidence="2" id="KW-1185">Reference proteome</keyword>
<feature type="non-terminal residue" evidence="1">
    <location>
        <position position="153"/>
    </location>
</feature>
<comment type="caution">
    <text evidence="1">The sequence shown here is derived from an EMBL/GenBank/DDBJ whole genome shotgun (WGS) entry which is preliminary data.</text>
</comment>
<dbReference type="AlphaFoldDB" id="A0A8S4Q3I0"/>
<evidence type="ECO:0000313" key="1">
    <source>
        <dbReference type="EMBL" id="CAH1800334.1"/>
    </source>
</evidence>
<dbReference type="OrthoDB" id="10014409at2759"/>
<proteinExistence type="predicted"/>
<organism evidence="1 2">
    <name type="scientific">Owenia fusiformis</name>
    <name type="common">Polychaete worm</name>
    <dbReference type="NCBI Taxonomy" id="6347"/>
    <lineage>
        <taxon>Eukaryota</taxon>
        <taxon>Metazoa</taxon>
        <taxon>Spiralia</taxon>
        <taxon>Lophotrochozoa</taxon>
        <taxon>Annelida</taxon>
        <taxon>Polychaeta</taxon>
        <taxon>Sedentaria</taxon>
        <taxon>Canalipalpata</taxon>
        <taxon>Sabellida</taxon>
        <taxon>Oweniida</taxon>
        <taxon>Oweniidae</taxon>
        <taxon>Owenia</taxon>
    </lineage>
</organism>